<sequence>MRQAPNRKLEAFGKRMQNLRRNEEDTPGREAMSRRAFVERAGELGYNVSVDWITAIELGQRKDVTLSDVVILSKVLGLQPIRVLCDLSRPFSEADLPAFRGLSNIEVVGDFYCLGDGIETYALLGPDVLAARKLELALKTYEDSLDKLKSYFPPDKPIELVGDEDDEEHQRLLRQAFPTMLHREANRGHLDVIDGFVQMVKPWRDAVKASGVRFDGTIMNKYRVLRDDQFAKFLVEVQKKNIFDRKLYAMPIVTEAPEAPGEGTPDAA</sequence>
<comment type="caution">
    <text evidence="1">The sequence shown here is derived from an EMBL/GenBank/DDBJ whole genome shotgun (WGS) entry which is preliminary data.</text>
</comment>
<dbReference type="RefSeq" id="WP_168984430.1">
    <property type="nucleotide sequence ID" value="NZ_JABAGI010000011.1"/>
</dbReference>
<reference evidence="1 2" key="1">
    <citation type="submission" date="2020-04" db="EMBL/GenBank/DDBJ databases">
        <authorList>
            <person name="Hitch T.C.A."/>
            <person name="Wylensek D."/>
            <person name="Clavel T."/>
        </authorList>
    </citation>
    <scope>NUCLEOTIDE SEQUENCE [LARGE SCALE GENOMIC DNA]</scope>
    <source>
        <strain evidence="1 2">BSM-130-P53-3C</strain>
    </source>
</reference>
<dbReference type="AlphaFoldDB" id="A0A7X9RP21"/>
<organism evidence="1 2">
    <name type="scientific">Bifidobacterium thermophilum</name>
    <dbReference type="NCBI Taxonomy" id="33905"/>
    <lineage>
        <taxon>Bacteria</taxon>
        <taxon>Bacillati</taxon>
        <taxon>Actinomycetota</taxon>
        <taxon>Actinomycetes</taxon>
        <taxon>Bifidobacteriales</taxon>
        <taxon>Bifidobacteriaceae</taxon>
        <taxon>Bifidobacterium</taxon>
    </lineage>
</organism>
<dbReference type="EMBL" id="JABAGI010000011">
    <property type="protein sequence ID" value="NME62554.1"/>
    <property type="molecule type" value="Genomic_DNA"/>
</dbReference>
<evidence type="ECO:0000313" key="2">
    <source>
        <dbReference type="Proteomes" id="UP000588369"/>
    </source>
</evidence>
<evidence type="ECO:0000313" key="1">
    <source>
        <dbReference type="EMBL" id="NME62554.1"/>
    </source>
</evidence>
<gene>
    <name evidence="1" type="ORF">HF844_07065</name>
</gene>
<dbReference type="Proteomes" id="UP000588369">
    <property type="component" value="Unassembled WGS sequence"/>
</dbReference>
<name>A0A7X9RP21_9BIFI</name>
<accession>A0A7X9RP21</accession>
<proteinExistence type="predicted"/>
<protein>
    <submittedName>
        <fullName evidence="1">Uncharacterized protein</fullName>
    </submittedName>
</protein>